<keyword evidence="5 7" id="KW-0378">Hydrolase</keyword>
<sequence length="515" mass="55466">MKFSNAVVAIATSAVCTNAAVVKRSSCPSVDSKGLRALVTENSLMKNLKDLQTIADWNNGNRAFTTSGYTASVNYIKSHLSGSKKWKSWTQDFEAQYFTINTKFVAEGKSYSVSYFQFSGQSGGDDFSVEGEVVEGPPGPASCTLGGYSGFDVKGKIVFVDGSDCPGGFWQNPWVHYGDVVAPRLRAAHSAGALAVIVHLNEKYQDGITGFKQFPDKNDFSPSGYMAHTDGLHLLSLLRRPGRPVFAKFDNTWFLGNLPTQNLFAESIGGDPNNVIMIGAHLDSIKRGPGINDNGSGSSLLITLFHALQEYCPKNKIRLAWWGAEETGLDGSNHYTSTLSQKDADDILVYLNFDMIGRGYFGVFDGNSTSTPEDPYSLTAPSGSSVVEKLFVDYLTTKGVSIIKEPLVANTDLAGFVELGKAVGGMYAGSVGVDPCYHRKCDDYTNIDGAHIEMIGKATAHVVSVLSNNGAKLIPKNPGRKANANGKATPMKIWDKKPSVANEISMTIGEVVGMY</sequence>
<feature type="domain" description="Peptidase M28" evidence="9">
    <location>
        <begin position="262"/>
        <end position="462"/>
    </location>
</feature>
<evidence type="ECO:0000256" key="3">
    <source>
        <dbReference type="ARBA" id="ARBA00022670"/>
    </source>
</evidence>
<dbReference type="GO" id="GO:0008235">
    <property type="term" value="F:metalloexopeptidase activity"/>
    <property type="evidence" value="ECO:0007669"/>
    <property type="project" value="InterPro"/>
</dbReference>
<dbReference type="EMBL" id="JAVHJL010000007">
    <property type="protein sequence ID" value="KAK6500069.1"/>
    <property type="molecule type" value="Genomic_DNA"/>
</dbReference>
<dbReference type="SUPFAM" id="SSF52025">
    <property type="entry name" value="PA domain"/>
    <property type="match status" value="1"/>
</dbReference>
<dbReference type="Gene3D" id="3.40.630.10">
    <property type="entry name" value="Zn peptidases"/>
    <property type="match status" value="1"/>
</dbReference>
<dbReference type="InterPro" id="IPR045175">
    <property type="entry name" value="M28_fam"/>
</dbReference>
<keyword evidence="4 7" id="KW-0479">Metal-binding</keyword>
<gene>
    <name evidence="10" type="ORF">TWF481_010427</name>
</gene>
<evidence type="ECO:0000256" key="6">
    <source>
        <dbReference type="ARBA" id="ARBA00022833"/>
    </source>
</evidence>
<proteinExistence type="inferred from homology"/>
<dbReference type="PANTHER" id="PTHR12147">
    <property type="entry name" value="METALLOPEPTIDASE M28 FAMILY MEMBER"/>
    <property type="match status" value="1"/>
</dbReference>
<dbReference type="Pfam" id="PF02225">
    <property type="entry name" value="PA"/>
    <property type="match status" value="1"/>
</dbReference>
<evidence type="ECO:0000256" key="1">
    <source>
        <dbReference type="ARBA" id="ARBA00001947"/>
    </source>
</evidence>
<evidence type="ECO:0000256" key="5">
    <source>
        <dbReference type="ARBA" id="ARBA00022801"/>
    </source>
</evidence>
<evidence type="ECO:0000256" key="4">
    <source>
        <dbReference type="ARBA" id="ARBA00022723"/>
    </source>
</evidence>
<evidence type="ECO:0000259" key="9">
    <source>
        <dbReference type="Pfam" id="PF04389"/>
    </source>
</evidence>
<dbReference type="InterPro" id="IPR003137">
    <property type="entry name" value="PA_domain"/>
</dbReference>
<reference evidence="10 11" key="1">
    <citation type="submission" date="2023-08" db="EMBL/GenBank/DDBJ databases">
        <authorList>
            <person name="Palmer J.M."/>
        </authorList>
    </citation>
    <scope>NUCLEOTIDE SEQUENCE [LARGE SCALE GENOMIC DNA]</scope>
    <source>
        <strain evidence="10 11">TWF481</strain>
    </source>
</reference>
<keyword evidence="3 7" id="KW-0645">Protease</keyword>
<keyword evidence="11" id="KW-1185">Reference proteome</keyword>
<dbReference type="InterPro" id="IPR046450">
    <property type="entry name" value="PA_dom_sf"/>
</dbReference>
<dbReference type="PANTHER" id="PTHR12147:SF26">
    <property type="entry name" value="PEPTIDASE M28 DOMAIN-CONTAINING PROTEIN"/>
    <property type="match status" value="1"/>
</dbReference>
<dbReference type="GO" id="GO:0006508">
    <property type="term" value="P:proteolysis"/>
    <property type="evidence" value="ECO:0007669"/>
    <property type="project" value="UniProtKB-KW"/>
</dbReference>
<dbReference type="InterPro" id="IPR007484">
    <property type="entry name" value="Peptidase_M28"/>
</dbReference>
<dbReference type="AlphaFoldDB" id="A0AAV9W0Q4"/>
<evidence type="ECO:0000313" key="11">
    <source>
        <dbReference type="Proteomes" id="UP001370758"/>
    </source>
</evidence>
<dbReference type="SUPFAM" id="SSF53187">
    <property type="entry name" value="Zn-dependent exopeptidases"/>
    <property type="match status" value="1"/>
</dbReference>
<keyword evidence="6 7" id="KW-0862">Zinc</keyword>
<comment type="similarity">
    <text evidence="2">Belongs to the peptidase M28 family. M28B subfamily.</text>
</comment>
<dbReference type="EC" id="3.4.-.-" evidence="7"/>
<dbReference type="Pfam" id="PF04389">
    <property type="entry name" value="Peptidase_M28"/>
    <property type="match status" value="1"/>
</dbReference>
<comment type="cofactor">
    <cofactor evidence="1">
        <name>Zn(2+)</name>
        <dbReference type="ChEBI" id="CHEBI:29105"/>
    </cofactor>
</comment>
<protein>
    <recommendedName>
        <fullName evidence="7">Peptide hydrolase</fullName>
        <ecNumber evidence="7">3.4.-.-</ecNumber>
    </recommendedName>
</protein>
<feature type="domain" description="PA" evidence="8">
    <location>
        <begin position="129"/>
        <end position="232"/>
    </location>
</feature>
<comment type="caution">
    <text evidence="10">The sequence shown here is derived from an EMBL/GenBank/DDBJ whole genome shotgun (WGS) entry which is preliminary data.</text>
</comment>
<evidence type="ECO:0000256" key="7">
    <source>
        <dbReference type="RuleBase" id="RU361240"/>
    </source>
</evidence>
<dbReference type="GO" id="GO:0046872">
    <property type="term" value="F:metal ion binding"/>
    <property type="evidence" value="ECO:0007669"/>
    <property type="project" value="UniProtKB-KW"/>
</dbReference>
<dbReference type="Gene3D" id="3.50.30.30">
    <property type="match status" value="1"/>
</dbReference>
<dbReference type="Proteomes" id="UP001370758">
    <property type="component" value="Unassembled WGS sequence"/>
</dbReference>
<evidence type="ECO:0000313" key="10">
    <source>
        <dbReference type="EMBL" id="KAK6500069.1"/>
    </source>
</evidence>
<name>A0AAV9W0Q4_9PEZI</name>
<organism evidence="10 11">
    <name type="scientific">Arthrobotrys musiformis</name>
    <dbReference type="NCBI Taxonomy" id="47236"/>
    <lineage>
        <taxon>Eukaryota</taxon>
        <taxon>Fungi</taxon>
        <taxon>Dikarya</taxon>
        <taxon>Ascomycota</taxon>
        <taxon>Pezizomycotina</taxon>
        <taxon>Orbiliomycetes</taxon>
        <taxon>Orbiliales</taxon>
        <taxon>Orbiliaceae</taxon>
        <taxon>Arthrobotrys</taxon>
    </lineage>
</organism>
<evidence type="ECO:0000256" key="2">
    <source>
        <dbReference type="ARBA" id="ARBA00005634"/>
    </source>
</evidence>
<evidence type="ECO:0000259" key="8">
    <source>
        <dbReference type="Pfam" id="PF02225"/>
    </source>
</evidence>
<accession>A0AAV9W0Q4</accession>